<keyword evidence="4" id="KW-0762">Sugar transport</keyword>
<evidence type="ECO:0000256" key="5">
    <source>
        <dbReference type="ARBA" id="ARBA00022692"/>
    </source>
</evidence>
<keyword evidence="5 8" id="KW-0812">Transmembrane</keyword>
<feature type="domain" description="Phosphotransferase system EIIC" evidence="9">
    <location>
        <begin position="29"/>
        <end position="361"/>
    </location>
</feature>
<keyword evidence="11" id="KW-1185">Reference proteome</keyword>
<keyword evidence="6 8" id="KW-1133">Transmembrane helix</keyword>
<proteinExistence type="predicted"/>
<comment type="subcellular location">
    <subcellularLocation>
        <location evidence="1">Cell membrane</location>
        <topology evidence="1">Multi-pass membrane protein</topology>
    </subcellularLocation>
</comment>
<feature type="transmembrane region" description="Helical" evidence="8">
    <location>
        <begin position="191"/>
        <end position="220"/>
    </location>
</feature>
<sequence length="366" mass="38567">MTQQISIPNEEITTDSLTATQHIKDFLYKLLFGMAQAVVIALSPNAILGTALKPFVHIPSIAVFMDALVVMQGLVSFITGILVALAFKLNPMKATIIGAAAFVSSGVLKHTDNGLMLVGIGDLLNVLIFTSLSVLITLWLKDRLGSLTILIQPIIAGALVGFLGLMALPYIASVTVAIGKMILYFTQLQPLLMSILIAISFAVLIISPISTVAISLIISLSGLASGAANLGVTSTAAVLVIGSLYARNKSGVALAVFLGAMKMMIPNLFKAPIMYVALISNAIIVGVTAYSFHITGTPISAGFGLAGMIGPIEAYNQAINAGLDMPLTRVLLSYAVIPFLGAFIVHLICCKTVKGYSAKIYRFEHQ</sequence>
<dbReference type="AlphaFoldDB" id="A0A379CBN7"/>
<feature type="transmembrane region" description="Helical" evidence="8">
    <location>
        <begin position="331"/>
        <end position="349"/>
    </location>
</feature>
<feature type="transmembrane region" description="Helical" evidence="8">
    <location>
        <begin position="67"/>
        <end position="87"/>
    </location>
</feature>
<evidence type="ECO:0000256" key="7">
    <source>
        <dbReference type="ARBA" id="ARBA00023136"/>
    </source>
</evidence>
<dbReference type="Pfam" id="PF13303">
    <property type="entry name" value="PTS_EIIC_2"/>
    <property type="match status" value="1"/>
</dbReference>
<organism evidence="10 11">
    <name type="scientific">Phocoenobacter uteri</name>
    <dbReference type="NCBI Taxonomy" id="146806"/>
    <lineage>
        <taxon>Bacteria</taxon>
        <taxon>Pseudomonadati</taxon>
        <taxon>Pseudomonadota</taxon>
        <taxon>Gammaproteobacteria</taxon>
        <taxon>Pasteurellales</taxon>
        <taxon>Pasteurellaceae</taxon>
        <taxon>Phocoenobacter</taxon>
    </lineage>
</organism>
<dbReference type="RefSeq" id="WP_172460395.1">
    <property type="nucleotide sequence ID" value="NZ_LWIF01000001.1"/>
</dbReference>
<keyword evidence="2" id="KW-0813">Transport</keyword>
<dbReference type="GO" id="GO:0008982">
    <property type="term" value="F:protein-N(PI)-phosphohistidine-sugar phosphotransferase activity"/>
    <property type="evidence" value="ECO:0007669"/>
    <property type="project" value="InterPro"/>
</dbReference>
<evidence type="ECO:0000256" key="6">
    <source>
        <dbReference type="ARBA" id="ARBA00022989"/>
    </source>
</evidence>
<dbReference type="GO" id="GO:0005886">
    <property type="term" value="C:plasma membrane"/>
    <property type="evidence" value="ECO:0007669"/>
    <property type="project" value="UniProtKB-SubCell"/>
</dbReference>
<evidence type="ECO:0000256" key="1">
    <source>
        <dbReference type="ARBA" id="ARBA00004651"/>
    </source>
</evidence>
<evidence type="ECO:0000259" key="9">
    <source>
        <dbReference type="Pfam" id="PF13303"/>
    </source>
</evidence>
<evidence type="ECO:0000313" key="11">
    <source>
        <dbReference type="Proteomes" id="UP000255417"/>
    </source>
</evidence>
<dbReference type="GO" id="GO:0009401">
    <property type="term" value="P:phosphoenolpyruvate-dependent sugar phosphotransferase system"/>
    <property type="evidence" value="ECO:0007669"/>
    <property type="project" value="InterPro"/>
</dbReference>
<protein>
    <submittedName>
        <fullName evidence="10">Predicted membrane protein, putative toxin regulator</fullName>
    </submittedName>
</protein>
<feature type="transmembrane region" description="Helical" evidence="8">
    <location>
        <begin position="123"/>
        <end position="140"/>
    </location>
</feature>
<dbReference type="Proteomes" id="UP000255417">
    <property type="component" value="Unassembled WGS sequence"/>
</dbReference>
<feature type="transmembrane region" description="Helical" evidence="8">
    <location>
        <begin position="227"/>
        <end position="246"/>
    </location>
</feature>
<dbReference type="InterPro" id="IPR003352">
    <property type="entry name" value="PTS_EIIC"/>
</dbReference>
<keyword evidence="7 8" id="KW-0472">Membrane</keyword>
<gene>
    <name evidence="10" type="ORF">NCTC12872_01775</name>
</gene>
<accession>A0A379CBN7</accession>
<evidence type="ECO:0000313" key="10">
    <source>
        <dbReference type="EMBL" id="SUB59730.1"/>
    </source>
</evidence>
<feature type="transmembrane region" description="Helical" evidence="8">
    <location>
        <begin position="276"/>
        <end position="294"/>
    </location>
</feature>
<evidence type="ECO:0000256" key="4">
    <source>
        <dbReference type="ARBA" id="ARBA00022597"/>
    </source>
</evidence>
<name>A0A379CBN7_9PAST</name>
<feature type="transmembrane region" description="Helical" evidence="8">
    <location>
        <begin position="26"/>
        <end position="47"/>
    </location>
</feature>
<evidence type="ECO:0000256" key="8">
    <source>
        <dbReference type="SAM" id="Phobius"/>
    </source>
</evidence>
<evidence type="ECO:0000256" key="2">
    <source>
        <dbReference type="ARBA" id="ARBA00022448"/>
    </source>
</evidence>
<feature type="transmembrane region" description="Helical" evidence="8">
    <location>
        <begin position="147"/>
        <end position="171"/>
    </location>
</feature>
<evidence type="ECO:0000256" key="3">
    <source>
        <dbReference type="ARBA" id="ARBA00022475"/>
    </source>
</evidence>
<dbReference type="EMBL" id="UGTA01000001">
    <property type="protein sequence ID" value="SUB59730.1"/>
    <property type="molecule type" value="Genomic_DNA"/>
</dbReference>
<keyword evidence="3" id="KW-1003">Cell membrane</keyword>
<reference evidence="10 11" key="1">
    <citation type="submission" date="2018-06" db="EMBL/GenBank/DDBJ databases">
        <authorList>
            <consortium name="Pathogen Informatics"/>
            <person name="Doyle S."/>
        </authorList>
    </citation>
    <scope>NUCLEOTIDE SEQUENCE [LARGE SCALE GENOMIC DNA]</scope>
    <source>
        <strain evidence="10 11">NCTC12872</strain>
    </source>
</reference>